<name>A0A2H1EAY0_9FLAO</name>
<evidence type="ECO:0000313" key="2">
    <source>
        <dbReference type="Proteomes" id="UP000231564"/>
    </source>
</evidence>
<accession>A0A2H1EAY0</accession>
<sequence>MKRNSNQIQLNAQKITFLLLISLLASCTPKKENSEGRFKKGIFEIPAGTNFDKETIIRKDSLQISKYGNHIDTLVIKWKNNFFYTLRYLNPKNDLQKDPMFVQINKVRENSYDFTVKVGFSSFSKKGTIYKLKD</sequence>
<proteinExistence type="predicted"/>
<dbReference type="OrthoDB" id="1202013at2"/>
<dbReference type="GeneID" id="47723333"/>
<dbReference type="EMBL" id="LT634361">
    <property type="protein sequence ID" value="SFZ82950.1"/>
    <property type="molecule type" value="Genomic_DNA"/>
</dbReference>
<evidence type="ECO:0008006" key="3">
    <source>
        <dbReference type="Google" id="ProtNLM"/>
    </source>
</evidence>
<dbReference type="RefSeq" id="WP_100211317.1">
    <property type="nucleotide sequence ID" value="NZ_CP138495.1"/>
</dbReference>
<evidence type="ECO:0000313" key="1">
    <source>
        <dbReference type="EMBL" id="SFZ82950.1"/>
    </source>
</evidence>
<organism evidence="1 2">
    <name type="scientific">Tenacibaculum maritimum NCIMB 2154</name>
    <dbReference type="NCBI Taxonomy" id="1349785"/>
    <lineage>
        <taxon>Bacteria</taxon>
        <taxon>Pseudomonadati</taxon>
        <taxon>Bacteroidota</taxon>
        <taxon>Flavobacteriia</taxon>
        <taxon>Flavobacteriales</taxon>
        <taxon>Flavobacteriaceae</taxon>
        <taxon>Tenacibaculum</taxon>
    </lineage>
</organism>
<gene>
    <name evidence="1" type="ORF">MARIT_1830</name>
</gene>
<protein>
    <recommendedName>
        <fullName evidence="3">Lipoprotein</fullName>
    </recommendedName>
</protein>
<dbReference type="PROSITE" id="PS51257">
    <property type="entry name" value="PROKAR_LIPOPROTEIN"/>
    <property type="match status" value="1"/>
</dbReference>
<dbReference type="AlphaFoldDB" id="A0A2H1EAY0"/>
<dbReference type="STRING" id="1349785.GCA_000509405_02786"/>
<dbReference type="KEGG" id="tmar:MARIT_1830"/>
<reference evidence="1 2" key="1">
    <citation type="submission" date="2016-11" db="EMBL/GenBank/DDBJ databases">
        <authorList>
            <person name="Jaros S."/>
            <person name="Januszkiewicz K."/>
            <person name="Wedrychowicz H."/>
        </authorList>
    </citation>
    <scope>NUCLEOTIDE SEQUENCE [LARGE SCALE GENOMIC DNA]</scope>
    <source>
        <strain evidence="1">NCIMB 2154T</strain>
    </source>
</reference>
<keyword evidence="2" id="KW-1185">Reference proteome</keyword>
<dbReference type="Proteomes" id="UP000231564">
    <property type="component" value="Chromosome MARIT"/>
</dbReference>